<proteinExistence type="predicted"/>
<dbReference type="Ensembl" id="ENSLBET00000025056.1">
    <property type="protein sequence ID" value="ENSLBEP00000023814.1"/>
    <property type="gene ID" value="ENSLBEG00000018276.1"/>
</dbReference>
<protein>
    <submittedName>
        <fullName evidence="1">Uncharacterized protein</fullName>
    </submittedName>
</protein>
<organism evidence="1 2">
    <name type="scientific">Labrus bergylta</name>
    <name type="common">ballan wrasse</name>
    <dbReference type="NCBI Taxonomy" id="56723"/>
    <lineage>
        <taxon>Eukaryota</taxon>
        <taxon>Metazoa</taxon>
        <taxon>Chordata</taxon>
        <taxon>Craniata</taxon>
        <taxon>Vertebrata</taxon>
        <taxon>Euteleostomi</taxon>
        <taxon>Actinopterygii</taxon>
        <taxon>Neopterygii</taxon>
        <taxon>Teleostei</taxon>
        <taxon>Neoteleostei</taxon>
        <taxon>Acanthomorphata</taxon>
        <taxon>Eupercaria</taxon>
        <taxon>Labriformes</taxon>
        <taxon>Labridae</taxon>
        <taxon>Labrus</taxon>
    </lineage>
</organism>
<evidence type="ECO:0000313" key="2">
    <source>
        <dbReference type="Proteomes" id="UP000261660"/>
    </source>
</evidence>
<accession>A0A3Q3FWU5</accession>
<keyword evidence="2" id="KW-1185">Reference proteome</keyword>
<name>A0A3Q3FWU5_9LABR</name>
<evidence type="ECO:0000313" key="1">
    <source>
        <dbReference type="Ensembl" id="ENSLBEP00000023814.1"/>
    </source>
</evidence>
<reference evidence="1" key="2">
    <citation type="submission" date="2025-09" db="UniProtKB">
        <authorList>
            <consortium name="Ensembl"/>
        </authorList>
    </citation>
    <scope>IDENTIFICATION</scope>
</reference>
<dbReference type="InParanoid" id="A0A3Q3FWU5"/>
<dbReference type="AlphaFoldDB" id="A0A3Q3FWU5"/>
<sequence>MTLITIQSNFVSKSVVNNSQNTTDDKPTNEDYGSPKRTCIHTNVFYSVFSSDNKQMYLVSCRHPGSDLLSREN</sequence>
<reference evidence="1" key="1">
    <citation type="submission" date="2025-08" db="UniProtKB">
        <authorList>
            <consortium name="Ensembl"/>
        </authorList>
    </citation>
    <scope>IDENTIFICATION</scope>
</reference>
<dbReference type="Proteomes" id="UP000261660">
    <property type="component" value="Unplaced"/>
</dbReference>